<accession>A0A9P6H3J5</accession>
<dbReference type="AlphaFoldDB" id="A0A9P6H3J5"/>
<evidence type="ECO:0000313" key="3">
    <source>
        <dbReference type="EMBL" id="KAF9764938.1"/>
    </source>
</evidence>
<comment type="caution">
    <text evidence="3">The sequence shown here is derived from an EMBL/GenBank/DDBJ whole genome shotgun (WGS) entry which is preliminary data.</text>
</comment>
<keyword evidence="2" id="KW-0732">Signal</keyword>
<keyword evidence="1" id="KW-0812">Transmembrane</keyword>
<dbReference type="EMBL" id="SBJO01000004">
    <property type="protein sequence ID" value="KAF9764938.1"/>
    <property type="molecule type" value="Genomic_DNA"/>
</dbReference>
<organism evidence="3 4">
    <name type="scientific">Nosema granulosis</name>
    <dbReference type="NCBI Taxonomy" id="83296"/>
    <lineage>
        <taxon>Eukaryota</taxon>
        <taxon>Fungi</taxon>
        <taxon>Fungi incertae sedis</taxon>
        <taxon>Microsporidia</taxon>
        <taxon>Nosematidae</taxon>
        <taxon>Nosema</taxon>
    </lineage>
</organism>
<evidence type="ECO:0000256" key="2">
    <source>
        <dbReference type="SAM" id="SignalP"/>
    </source>
</evidence>
<evidence type="ECO:0000313" key="4">
    <source>
        <dbReference type="Proteomes" id="UP000740883"/>
    </source>
</evidence>
<reference evidence="3 4" key="1">
    <citation type="journal article" date="2020" name="Genome Biol. Evol.">
        <title>Comparative genomics of strictly vertically transmitted, feminizing microsporidia endosymbionts of amphipod crustaceans.</title>
        <authorList>
            <person name="Cormier A."/>
            <person name="Chebbi M.A."/>
            <person name="Giraud I."/>
            <person name="Wattier R."/>
            <person name="Teixeira M."/>
            <person name="Gilbert C."/>
            <person name="Rigaud T."/>
            <person name="Cordaux R."/>
        </authorList>
    </citation>
    <scope>NUCLEOTIDE SEQUENCE [LARGE SCALE GENOMIC DNA]</scope>
    <source>
        <strain evidence="3 4">Ou3-Ou53</strain>
    </source>
</reference>
<sequence>MFLSLLFILLIKSQETTNERPSLCEEIAGQENNRIYTEEHDIVLCPATPPPSYDAHGFSPCVLDVEEPSISRSNTIEGTNDFNQGFWKSTMNNIQKNYYKFILVISFIIGVNVFALLAYSINKEYILGVPMITIVSFFILVFYYLIKRS</sequence>
<name>A0A9P6H3J5_9MICR</name>
<gene>
    <name evidence="3" type="ORF">NGRA_0121</name>
</gene>
<keyword evidence="4" id="KW-1185">Reference proteome</keyword>
<feature type="signal peptide" evidence="2">
    <location>
        <begin position="1"/>
        <end position="18"/>
    </location>
</feature>
<protein>
    <submittedName>
        <fullName evidence="3">Uncharacterized protein</fullName>
    </submittedName>
</protein>
<keyword evidence="1" id="KW-1133">Transmembrane helix</keyword>
<feature type="transmembrane region" description="Helical" evidence="1">
    <location>
        <begin position="98"/>
        <end position="119"/>
    </location>
</feature>
<proteinExistence type="predicted"/>
<keyword evidence="1" id="KW-0472">Membrane</keyword>
<evidence type="ECO:0000256" key="1">
    <source>
        <dbReference type="SAM" id="Phobius"/>
    </source>
</evidence>
<dbReference type="Proteomes" id="UP000740883">
    <property type="component" value="Unassembled WGS sequence"/>
</dbReference>
<feature type="transmembrane region" description="Helical" evidence="1">
    <location>
        <begin position="125"/>
        <end position="146"/>
    </location>
</feature>
<feature type="chain" id="PRO_5040384935" evidence="2">
    <location>
        <begin position="19"/>
        <end position="149"/>
    </location>
</feature>